<sequence>MEDDDDTLAANQYAYLLQPIKDLAKNWDIDIVGLLDKYIERELHPSQDTTESKDGRFNFAEAAMLIQGTTCVYGRKVEYLYQKVLQTKELLANRKKQKDDQQQAGEDNEGGGGHNDDDDDDPESNEDSDVLVSFDKLKPGKGVEMRERRNVLAADLLQPLLPMALIPLADFEKANVPLVSRTGEVLGKKDDFRVNNCYVHSDGPLLLDLVNENFIQEFVDPRYVTLLEEPDRVVHMAADPVSYDCDDDGGGGADFDYEGPTQTEVERDGGVTALGDQLDHLQRASITLLKVGEHLRRSDRRATALTDATDKASQMEEEESHDDPFAEHDPYDMVPGDKKIKVGKPYRFPEQIAKVQQRKRMANGELKEEAAMIESVIDFIDRCFYSRAAKVGPHKWPIECPALEDYFYKEYKRRMVVRRTWDDGPVRKRGERIAMYNAPVPPTGDSDDEGDYGGGAFDDDEIGGGGDEGVPQQMGKSDGCDDDGPLLDDDDLIGPELPEDALKVPADEHLERPNSQMNYEDQLKFHLDKYWASATEHLTTSALARRVQQWEKRVAPMLESENHRRPFDIHEYGSEILERFGGLKEKHSFDELMGKETRYEKCRYFLSTLMMANTLNVELGDDHKRLGVDGAVNTMHLTLLNRNRHHRQFESE</sequence>
<feature type="compositionally biased region" description="Basic and acidic residues" evidence="7">
    <location>
        <begin position="322"/>
        <end position="333"/>
    </location>
</feature>
<comment type="subcellular location">
    <subcellularLocation>
        <location evidence="1">Nucleus</location>
    </subcellularLocation>
</comment>
<feature type="domain" description="Condensin-2 complex subunit H2 C-terminal" evidence="9">
    <location>
        <begin position="518"/>
        <end position="649"/>
    </location>
</feature>
<dbReference type="PANTHER" id="PTHR14324:SF3">
    <property type="entry name" value="CONDENSIN-2 COMPLEX SUBUNIT H2"/>
    <property type="match status" value="1"/>
</dbReference>
<accession>A0A914XMQ7</accession>
<protein>
    <recommendedName>
        <fullName evidence="3">Condensin-2 complex subunit H2</fullName>
    </recommendedName>
    <alternativeName>
        <fullName evidence="6">Non-SMC condensin II complex subunit H2</fullName>
    </alternativeName>
</protein>
<dbReference type="InterPro" id="IPR031737">
    <property type="entry name" value="CNDH2_C"/>
</dbReference>
<feature type="domain" description="Condensin II complex subunit H2 N-terminal" evidence="8">
    <location>
        <begin position="12"/>
        <end position="120"/>
    </location>
</feature>
<dbReference type="InterPro" id="IPR031739">
    <property type="entry name" value="Ncaph2"/>
</dbReference>
<evidence type="ECO:0000256" key="7">
    <source>
        <dbReference type="SAM" id="MobiDB-lite"/>
    </source>
</evidence>
<evidence type="ECO:0000256" key="1">
    <source>
        <dbReference type="ARBA" id="ARBA00004123"/>
    </source>
</evidence>
<dbReference type="GO" id="GO:0003682">
    <property type="term" value="F:chromatin binding"/>
    <property type="evidence" value="ECO:0007669"/>
    <property type="project" value="TreeGrafter"/>
</dbReference>
<name>A0A914XMQ7_9BILA</name>
<keyword evidence="5" id="KW-0539">Nucleus</keyword>
<dbReference type="InterPro" id="IPR009378">
    <property type="entry name" value="H2_N"/>
</dbReference>
<dbReference type="GO" id="GO:0010032">
    <property type="term" value="P:meiotic chromosome condensation"/>
    <property type="evidence" value="ECO:0007669"/>
    <property type="project" value="TreeGrafter"/>
</dbReference>
<dbReference type="InterPro" id="IPR031719">
    <property type="entry name" value="H2_M"/>
</dbReference>
<dbReference type="Pfam" id="PF16869">
    <property type="entry name" value="CNDH2_M"/>
    <property type="match status" value="1"/>
</dbReference>
<keyword evidence="11" id="KW-1185">Reference proteome</keyword>
<dbReference type="Pfam" id="PF16858">
    <property type="entry name" value="CNDH2_C"/>
    <property type="match status" value="1"/>
</dbReference>
<feature type="region of interest" description="Disordered" evidence="7">
    <location>
        <begin position="299"/>
        <end position="333"/>
    </location>
</feature>
<comment type="similarity">
    <text evidence="2">Belongs to the CND2 H2 (condensin-2 subunit 2) family.</text>
</comment>
<dbReference type="GO" id="GO:0005634">
    <property type="term" value="C:nucleus"/>
    <property type="evidence" value="ECO:0007669"/>
    <property type="project" value="UniProtKB-SubCell"/>
</dbReference>
<reference evidence="12" key="1">
    <citation type="submission" date="2022-11" db="UniProtKB">
        <authorList>
            <consortium name="WormBaseParasite"/>
        </authorList>
    </citation>
    <scope>IDENTIFICATION</scope>
</reference>
<organism evidence="11 12">
    <name type="scientific">Plectus sambesii</name>
    <dbReference type="NCBI Taxonomy" id="2011161"/>
    <lineage>
        <taxon>Eukaryota</taxon>
        <taxon>Metazoa</taxon>
        <taxon>Ecdysozoa</taxon>
        <taxon>Nematoda</taxon>
        <taxon>Chromadorea</taxon>
        <taxon>Plectida</taxon>
        <taxon>Plectina</taxon>
        <taxon>Plectoidea</taxon>
        <taxon>Plectidae</taxon>
        <taxon>Plectus</taxon>
    </lineage>
</organism>
<evidence type="ECO:0000256" key="5">
    <source>
        <dbReference type="ARBA" id="ARBA00023242"/>
    </source>
</evidence>
<dbReference type="WBParaSite" id="PSAMB.scaffold905size38858.g9595.t1">
    <property type="protein sequence ID" value="PSAMB.scaffold905size38858.g9595.t1"/>
    <property type="gene ID" value="PSAMB.scaffold905size38858.g9595"/>
</dbReference>
<dbReference type="GO" id="GO:0051306">
    <property type="term" value="P:mitotic sister chromatid separation"/>
    <property type="evidence" value="ECO:0007669"/>
    <property type="project" value="TreeGrafter"/>
</dbReference>
<keyword evidence="4" id="KW-0226">DNA condensation</keyword>
<evidence type="ECO:0000313" key="11">
    <source>
        <dbReference type="Proteomes" id="UP000887566"/>
    </source>
</evidence>
<dbReference type="AlphaFoldDB" id="A0A914XMQ7"/>
<evidence type="ECO:0000259" key="8">
    <source>
        <dbReference type="Pfam" id="PF06278"/>
    </source>
</evidence>
<feature type="domain" description="Condensin II complex subunit H2 middle" evidence="10">
    <location>
        <begin position="161"/>
        <end position="216"/>
    </location>
</feature>
<dbReference type="Proteomes" id="UP000887566">
    <property type="component" value="Unplaced"/>
</dbReference>
<evidence type="ECO:0000313" key="12">
    <source>
        <dbReference type="WBParaSite" id="PSAMB.scaffold905size38858.g9595.t1"/>
    </source>
</evidence>
<feature type="compositionally biased region" description="Acidic residues" evidence="7">
    <location>
        <begin position="445"/>
        <end position="462"/>
    </location>
</feature>
<dbReference type="Pfam" id="PF06278">
    <property type="entry name" value="CNDH2_N"/>
    <property type="match status" value="1"/>
</dbReference>
<evidence type="ECO:0000259" key="10">
    <source>
        <dbReference type="Pfam" id="PF16869"/>
    </source>
</evidence>
<proteinExistence type="inferred from homology"/>
<dbReference type="GO" id="GO:0000796">
    <property type="term" value="C:condensin complex"/>
    <property type="evidence" value="ECO:0007669"/>
    <property type="project" value="TreeGrafter"/>
</dbReference>
<feature type="region of interest" description="Disordered" evidence="7">
    <location>
        <begin position="93"/>
        <end position="132"/>
    </location>
</feature>
<evidence type="ECO:0000256" key="2">
    <source>
        <dbReference type="ARBA" id="ARBA00007844"/>
    </source>
</evidence>
<evidence type="ECO:0000259" key="9">
    <source>
        <dbReference type="Pfam" id="PF16858"/>
    </source>
</evidence>
<evidence type="ECO:0000256" key="3">
    <source>
        <dbReference type="ARBA" id="ARBA00016903"/>
    </source>
</evidence>
<feature type="compositionally biased region" description="Acidic residues" evidence="7">
    <location>
        <begin position="116"/>
        <end position="129"/>
    </location>
</feature>
<evidence type="ECO:0000256" key="4">
    <source>
        <dbReference type="ARBA" id="ARBA00023067"/>
    </source>
</evidence>
<dbReference type="PANTHER" id="PTHR14324">
    <property type="entry name" value="CONDENSIN-2 COMPLEX SUBUNIT H2"/>
    <property type="match status" value="1"/>
</dbReference>
<feature type="compositionally biased region" description="Basic and acidic residues" evidence="7">
    <location>
        <begin position="299"/>
        <end position="314"/>
    </location>
</feature>
<evidence type="ECO:0000256" key="6">
    <source>
        <dbReference type="ARBA" id="ARBA00030479"/>
    </source>
</evidence>
<feature type="region of interest" description="Disordered" evidence="7">
    <location>
        <begin position="436"/>
        <end position="485"/>
    </location>
</feature>